<dbReference type="Proteomes" id="UP000269945">
    <property type="component" value="Unassembled WGS sequence"/>
</dbReference>
<name>A0A9X9LZ50_GULGU</name>
<sequence>NCSPRTRDNCKSTGVELSGWRRTRGCWGLGLSGGPGKISPSPGFVPASQLPASILSKCRPGVCRLAFPGRL</sequence>
<comment type="caution">
    <text evidence="1">The sequence shown here is derived from an EMBL/GenBank/DDBJ whole genome shotgun (WGS) entry which is preliminary data.</text>
</comment>
<protein>
    <submittedName>
        <fullName evidence="1">Uncharacterized protein</fullName>
    </submittedName>
</protein>
<evidence type="ECO:0000313" key="2">
    <source>
        <dbReference type="Proteomes" id="UP000269945"/>
    </source>
</evidence>
<evidence type="ECO:0000313" key="1">
    <source>
        <dbReference type="EMBL" id="VCX05367.1"/>
    </source>
</evidence>
<organism evidence="1 2">
    <name type="scientific">Gulo gulo</name>
    <name type="common">Wolverine</name>
    <name type="synonym">Gluton</name>
    <dbReference type="NCBI Taxonomy" id="48420"/>
    <lineage>
        <taxon>Eukaryota</taxon>
        <taxon>Metazoa</taxon>
        <taxon>Chordata</taxon>
        <taxon>Craniata</taxon>
        <taxon>Vertebrata</taxon>
        <taxon>Euteleostomi</taxon>
        <taxon>Mammalia</taxon>
        <taxon>Eutheria</taxon>
        <taxon>Laurasiatheria</taxon>
        <taxon>Carnivora</taxon>
        <taxon>Caniformia</taxon>
        <taxon>Musteloidea</taxon>
        <taxon>Mustelidae</taxon>
        <taxon>Guloninae</taxon>
        <taxon>Gulo</taxon>
    </lineage>
</organism>
<dbReference type="AlphaFoldDB" id="A0A9X9LZ50"/>
<gene>
    <name evidence="1" type="ORF">BN2614_LOCUS1</name>
</gene>
<keyword evidence="2" id="KW-1185">Reference proteome</keyword>
<accession>A0A9X9LZ50</accession>
<dbReference type="EMBL" id="CYRY02031146">
    <property type="protein sequence ID" value="VCX05367.1"/>
    <property type="molecule type" value="Genomic_DNA"/>
</dbReference>
<reference evidence="1 2" key="1">
    <citation type="submission" date="2018-10" db="EMBL/GenBank/DDBJ databases">
        <authorList>
            <person name="Ekblom R."/>
            <person name="Jareborg N."/>
        </authorList>
    </citation>
    <scope>NUCLEOTIDE SEQUENCE [LARGE SCALE GENOMIC DNA]</scope>
    <source>
        <tissue evidence="1">Muscle</tissue>
    </source>
</reference>
<proteinExistence type="predicted"/>
<feature type="non-terminal residue" evidence="1">
    <location>
        <position position="1"/>
    </location>
</feature>